<dbReference type="SUPFAM" id="SSF74924">
    <property type="entry name" value="Cap-Gly domain"/>
    <property type="match status" value="1"/>
</dbReference>
<comment type="similarity">
    <text evidence="2">Belongs to the SWEET sugar transporter family.</text>
</comment>
<evidence type="ECO:0000313" key="13">
    <source>
        <dbReference type="Proteomes" id="UP000570595"/>
    </source>
</evidence>
<feature type="transmembrane region" description="Helical" evidence="10">
    <location>
        <begin position="562"/>
        <end position="580"/>
    </location>
</feature>
<keyword evidence="9 10" id="KW-0472">Membrane</keyword>
<keyword evidence="7" id="KW-0677">Repeat</keyword>
<keyword evidence="5 12" id="KW-0762">Sugar transport</keyword>
<dbReference type="SMART" id="SM01052">
    <property type="entry name" value="CAP_GLY"/>
    <property type="match status" value="1"/>
</dbReference>
<feature type="transmembrane region" description="Helical" evidence="10">
    <location>
        <begin position="625"/>
        <end position="646"/>
    </location>
</feature>
<dbReference type="InterPro" id="IPR047664">
    <property type="entry name" value="SWEET"/>
</dbReference>
<keyword evidence="8 10" id="KW-1133">Transmembrane helix</keyword>
<dbReference type="Gene3D" id="1.20.1280.290">
    <property type="match status" value="2"/>
</dbReference>
<dbReference type="PANTHER" id="PTHR10791">
    <property type="entry name" value="RAG1-ACTIVATING PROTEIN 1"/>
    <property type="match status" value="1"/>
</dbReference>
<dbReference type="GO" id="GO:0005886">
    <property type="term" value="C:plasma membrane"/>
    <property type="evidence" value="ECO:0007669"/>
    <property type="project" value="UniProtKB-SubCell"/>
</dbReference>
<comment type="subcellular location">
    <subcellularLocation>
        <location evidence="1">Cell membrane</location>
        <topology evidence="1">Multi-pass membrane protein</topology>
    </subcellularLocation>
</comment>
<evidence type="ECO:0000259" key="11">
    <source>
        <dbReference type="PROSITE" id="PS50245"/>
    </source>
</evidence>
<dbReference type="Gene3D" id="3.80.10.10">
    <property type="entry name" value="Ribonuclease Inhibitor"/>
    <property type="match status" value="2"/>
</dbReference>
<dbReference type="InterPro" id="IPR032675">
    <property type="entry name" value="LRR_dom_sf"/>
</dbReference>
<evidence type="ECO:0000256" key="5">
    <source>
        <dbReference type="ARBA" id="ARBA00022597"/>
    </source>
</evidence>
<dbReference type="Pfam" id="PF03083">
    <property type="entry name" value="MtN3_slv"/>
    <property type="match status" value="2"/>
</dbReference>
<dbReference type="Pfam" id="PF01302">
    <property type="entry name" value="CAP_GLY"/>
    <property type="match status" value="1"/>
</dbReference>
<feature type="transmembrane region" description="Helical" evidence="10">
    <location>
        <begin position="742"/>
        <end position="763"/>
    </location>
</feature>
<name>A0A7J6L9F4_PEROL</name>
<evidence type="ECO:0000256" key="1">
    <source>
        <dbReference type="ARBA" id="ARBA00004651"/>
    </source>
</evidence>
<comment type="caution">
    <text evidence="12">The sequence shown here is derived from an EMBL/GenBank/DDBJ whole genome shotgun (WGS) entry which is preliminary data.</text>
</comment>
<feature type="transmembrane region" description="Helical" evidence="10">
    <location>
        <begin position="592"/>
        <end position="613"/>
    </location>
</feature>
<keyword evidence="6 10" id="KW-0812">Transmembrane</keyword>
<accession>A0A7J6L9F4</accession>
<evidence type="ECO:0000313" key="12">
    <source>
        <dbReference type="EMBL" id="KAF4655730.1"/>
    </source>
</evidence>
<reference evidence="12 13" key="1">
    <citation type="submission" date="2020-04" db="EMBL/GenBank/DDBJ databases">
        <title>Perkinsus olseni comparative genomics.</title>
        <authorList>
            <person name="Bogema D.R."/>
        </authorList>
    </citation>
    <scope>NUCLEOTIDE SEQUENCE [LARGE SCALE GENOMIC DNA]</scope>
    <source>
        <strain evidence="12">ATCC PRA-179</strain>
    </source>
</reference>
<dbReference type="AlphaFoldDB" id="A0A7J6L9F4"/>
<dbReference type="PANTHER" id="PTHR10791:SF30">
    <property type="entry name" value="SUGAR TRANSPORTER SWEET1"/>
    <property type="match status" value="1"/>
</dbReference>
<protein>
    <submittedName>
        <fullName evidence="12">Sugar transporter</fullName>
    </submittedName>
</protein>
<evidence type="ECO:0000256" key="6">
    <source>
        <dbReference type="ARBA" id="ARBA00022692"/>
    </source>
</evidence>
<dbReference type="Proteomes" id="UP000570595">
    <property type="component" value="Unassembled WGS sequence"/>
</dbReference>
<dbReference type="SUPFAM" id="SSF52047">
    <property type="entry name" value="RNI-like"/>
    <property type="match status" value="1"/>
</dbReference>
<evidence type="ECO:0000256" key="3">
    <source>
        <dbReference type="ARBA" id="ARBA00022448"/>
    </source>
</evidence>
<keyword evidence="3" id="KW-0813">Transport</keyword>
<organism evidence="12 13">
    <name type="scientific">Perkinsus olseni</name>
    <name type="common">Perkinsus atlanticus</name>
    <dbReference type="NCBI Taxonomy" id="32597"/>
    <lineage>
        <taxon>Eukaryota</taxon>
        <taxon>Sar</taxon>
        <taxon>Alveolata</taxon>
        <taxon>Perkinsozoa</taxon>
        <taxon>Perkinsea</taxon>
        <taxon>Perkinsida</taxon>
        <taxon>Perkinsidae</taxon>
        <taxon>Perkinsus</taxon>
    </lineage>
</organism>
<feature type="domain" description="CAP-Gly" evidence="11">
    <location>
        <begin position="25"/>
        <end position="69"/>
    </location>
</feature>
<dbReference type="InterPro" id="IPR000938">
    <property type="entry name" value="CAP-Gly_domain"/>
</dbReference>
<dbReference type="InterPro" id="IPR036859">
    <property type="entry name" value="CAP-Gly_dom_sf"/>
</dbReference>
<evidence type="ECO:0000256" key="7">
    <source>
        <dbReference type="ARBA" id="ARBA00022737"/>
    </source>
</evidence>
<evidence type="ECO:0000256" key="10">
    <source>
        <dbReference type="SAM" id="Phobius"/>
    </source>
</evidence>
<gene>
    <name evidence="12" type="primary">SWEET11_4</name>
    <name evidence="12" type="ORF">FOZ61_007423</name>
</gene>
<dbReference type="EMBL" id="JABAHT010000450">
    <property type="protein sequence ID" value="KAF4655730.1"/>
    <property type="molecule type" value="Genomic_DNA"/>
</dbReference>
<evidence type="ECO:0000256" key="4">
    <source>
        <dbReference type="ARBA" id="ARBA00022475"/>
    </source>
</evidence>
<feature type="transmembrane region" description="Helical" evidence="10">
    <location>
        <begin position="687"/>
        <end position="707"/>
    </location>
</feature>
<evidence type="ECO:0000256" key="2">
    <source>
        <dbReference type="ARBA" id="ARBA00007809"/>
    </source>
</evidence>
<dbReference type="Gene3D" id="2.30.30.190">
    <property type="entry name" value="CAP Gly-rich-like domain"/>
    <property type="match status" value="1"/>
</dbReference>
<dbReference type="OrthoDB" id="409725at2759"/>
<keyword evidence="4" id="KW-1003">Cell membrane</keyword>
<dbReference type="GO" id="GO:0051119">
    <property type="term" value="F:sugar transmembrane transporter activity"/>
    <property type="evidence" value="ECO:0007669"/>
    <property type="project" value="InterPro"/>
</dbReference>
<dbReference type="InterPro" id="IPR004316">
    <property type="entry name" value="SWEET_rpt"/>
</dbReference>
<proteinExistence type="inferred from homology"/>
<evidence type="ECO:0000256" key="9">
    <source>
        <dbReference type="ARBA" id="ARBA00023136"/>
    </source>
</evidence>
<dbReference type="PROSITE" id="PS50245">
    <property type="entry name" value="CAP_GLY_2"/>
    <property type="match status" value="1"/>
</dbReference>
<evidence type="ECO:0000256" key="8">
    <source>
        <dbReference type="ARBA" id="ARBA00022989"/>
    </source>
</evidence>
<dbReference type="FunFam" id="1.20.1280.290:FF:000002">
    <property type="entry name" value="Bidirectional sugar transporter SWEET"/>
    <property type="match status" value="1"/>
</dbReference>
<feature type="transmembrane region" description="Helical" evidence="10">
    <location>
        <begin position="653"/>
        <end position="675"/>
    </location>
</feature>
<feature type="transmembrane region" description="Helical" evidence="10">
    <location>
        <begin position="714"/>
        <end position="736"/>
    </location>
</feature>
<sequence>MSDGLIGRRVVLHPSNEKGTVKWIGNLPNQRQERIGIELDEVDADRHDGTFDGIKYFDTSRQKCGTFAKVKNVNFGKDLRQCLREKYQTSVEYEDSWMVGEEDVKRKLAEVDKLEYVGLEGSELATVGALKLNELSDMLTRVRELNLKDSLLHDWHEVDLLLAALPNLENLSLAGNRFNKFPEVRGEREFCGCLKLKSLDISSTLIPWSKATSYCLLGLDNLQFINLSANDYDRTVGGTLPAACLTTVVMMDNLFDDLSGVLQLLPTTVEKLVLCGNKLGDELPSSTPDNSAIRELSISRNGIKDWRWIGELAKAMPKLVSLRITDNPIYDDYVEVKCDGSVDGATSDGPVGSAADRSRQLLISLFTDLEELNGSSVTNKQRIAAERYVLHRHLSCDDYSISGADASTGGRLIERLKAIHPYIVEGNSNQSGQAGPTRDNKIGRTLRMLKIFPFDGRQPINVRVPPSMNIADLRLLVYKRTRWPLDLDNLALQFDDDVHDLPSSSTPVGRFLFFIIVSDNLITPLDDSKDISNIIADGGNSTSVRPVVPFAQISSLMTTSQHILGALGAAVGMGLSLAPLPTMIDIINNKSIGDYTAMPYTVTLIQNLVWVLYGRVTPNREDIVIANALSAVAELSYCLIFWFYALTHKRRELAWLYATATGFLFLTVIVCKAADAGVSASTSLGTIASALNALMYGSPLAVIGVVLRTRSIRYMPFLLSFMTLMCSIIWFAWSVVARDLFVLIPNILGLGLGLAQVVVWCYYRVYGDNLAEENSDDDASANDDVELIE</sequence>